<organism evidence="1 2">
    <name type="scientific">Lymnaea stagnalis</name>
    <name type="common">Great pond snail</name>
    <name type="synonym">Helix stagnalis</name>
    <dbReference type="NCBI Taxonomy" id="6523"/>
    <lineage>
        <taxon>Eukaryota</taxon>
        <taxon>Metazoa</taxon>
        <taxon>Spiralia</taxon>
        <taxon>Lophotrochozoa</taxon>
        <taxon>Mollusca</taxon>
        <taxon>Gastropoda</taxon>
        <taxon>Heterobranchia</taxon>
        <taxon>Euthyneura</taxon>
        <taxon>Panpulmonata</taxon>
        <taxon>Hygrophila</taxon>
        <taxon>Lymnaeoidea</taxon>
        <taxon>Lymnaeidae</taxon>
        <taxon>Lymnaea</taxon>
    </lineage>
</organism>
<reference evidence="1 2" key="1">
    <citation type="submission" date="2024-04" db="EMBL/GenBank/DDBJ databases">
        <authorList>
            <consortium name="Genoscope - CEA"/>
            <person name="William W."/>
        </authorList>
    </citation>
    <scope>NUCLEOTIDE SEQUENCE [LARGE SCALE GENOMIC DNA]</scope>
</reference>
<accession>A0AAV2HZ45</accession>
<feature type="non-terminal residue" evidence="1">
    <location>
        <position position="100"/>
    </location>
</feature>
<dbReference type="EMBL" id="CAXITT010000284">
    <property type="protein sequence ID" value="CAL1538078.1"/>
    <property type="molecule type" value="Genomic_DNA"/>
</dbReference>
<dbReference type="AlphaFoldDB" id="A0AAV2HZ45"/>
<keyword evidence="2" id="KW-1185">Reference proteome</keyword>
<dbReference type="Proteomes" id="UP001497497">
    <property type="component" value="Unassembled WGS sequence"/>
</dbReference>
<gene>
    <name evidence="1" type="ORF">GSLYS_00011899001</name>
</gene>
<sequence length="100" mass="11307">MEKIKKNELLNVIPTPLKSSQFTTLATFPSASEKTNDDAAVSTGIGATHPKHLMLTDLPLRMDDMFCKENLSESKFVSFQKCIPEQKNLLNELHSEHYIE</sequence>
<proteinExistence type="predicted"/>
<comment type="caution">
    <text evidence="1">The sequence shown here is derived from an EMBL/GenBank/DDBJ whole genome shotgun (WGS) entry which is preliminary data.</text>
</comment>
<evidence type="ECO:0000313" key="2">
    <source>
        <dbReference type="Proteomes" id="UP001497497"/>
    </source>
</evidence>
<protein>
    <submittedName>
        <fullName evidence="1">Uncharacterized protein</fullName>
    </submittedName>
</protein>
<evidence type="ECO:0000313" key="1">
    <source>
        <dbReference type="EMBL" id="CAL1538078.1"/>
    </source>
</evidence>
<name>A0AAV2HZ45_LYMST</name>